<dbReference type="PANTHER" id="PTHR11952:SF10">
    <property type="entry name" value="16S RRNA PROCESSING PROTEIN RIMM FAMILY"/>
    <property type="match status" value="1"/>
</dbReference>
<reference evidence="3 4" key="1">
    <citation type="journal article" date="2019" name="Nat. Plants">
        <title>Genome sequencing of Musa balbisiana reveals subgenome evolution and function divergence in polyploid bananas.</title>
        <authorList>
            <person name="Yao X."/>
        </authorList>
    </citation>
    <scope>NUCLEOTIDE SEQUENCE [LARGE SCALE GENOMIC DNA]</scope>
    <source>
        <strain evidence="4">cv. DH-PKW</strain>
        <tissue evidence="3">Leaves</tissue>
    </source>
</reference>
<dbReference type="SUPFAM" id="SSF53448">
    <property type="entry name" value="Nucleotide-diphospho-sugar transferases"/>
    <property type="match status" value="1"/>
</dbReference>
<proteinExistence type="inferred from homology"/>
<dbReference type="InterPro" id="IPR009000">
    <property type="entry name" value="Transl_B-barrel_sf"/>
</dbReference>
<dbReference type="Gene3D" id="2.40.30.60">
    <property type="entry name" value="RimM"/>
    <property type="match status" value="1"/>
</dbReference>
<name>A0A4S8K6U9_MUSBA</name>
<dbReference type="GO" id="GO:0003977">
    <property type="term" value="F:UDP-N-acetylglucosamine diphosphorylase activity"/>
    <property type="evidence" value="ECO:0007669"/>
    <property type="project" value="TreeGrafter"/>
</dbReference>
<feature type="domain" description="RimM N-terminal" evidence="1">
    <location>
        <begin position="112"/>
        <end position="200"/>
    </location>
</feature>
<dbReference type="Gene3D" id="2.30.30.240">
    <property type="entry name" value="PRC-barrel domain"/>
    <property type="match status" value="1"/>
</dbReference>
<dbReference type="InterPro" id="IPR036976">
    <property type="entry name" value="RimM_N_sf"/>
</dbReference>
<sequence>MHRPSLLAPPRPLPLPFLPPPRPHWRFPRGPAVLHRPPRTRLDATSRRPLPILALLSSRSMVHSLHHLFPSLLGNTASLTPFLIEPVAVAAEGVLGSSEEGSDDQEAKFVEVGYVSSTHGIKGELRVMPSTDFPELRFCTPGTRWLRTRISGKELISEVQLTGGRGHPGQKSWIVSLSGIDTVDKAKQIVGSTFLVKEDDRPDLEEGELYTPDLVGMRVVLKESGILVGTVANVFNFGASDLLEVMLASDDRQDQSSSSKLDSTSCGRHVWVPFVEAIVPEVDMDKREMLITPPKGLLELNLRSDMRPKKERRQLEWKERKRLQQRLIPAKKKLAEMCQTHVLEGLKIGEKVQKSSLARQIVNIDCKLLQHALQSINKPLHSFPEFAGANSAKLLRRSIRVSHEYLRNHTSKQKDDSNYLLYKEGLQLLSRSKTAIIVIINGNNCDGDSVPNDGGSKTSLSQFEDLLFGCNGFMKVEEESMTVPLIVVSPAHLIQSYRECLSDNDYFGMNSEKVWVLEELQLPVVSIPIDQNGSKILLKSPWEILQAPIGSGGFFSLLLSHNILPELNKMGVEYVQVCSLNDKSTILHPLFLGLVSSCRADVGIILFESRKGEDECDMIFSMRHIIRLSRQIEKLQFCAVPEQHVHVEQVDNQLVTNHPDAPNSYRLHCPMYASLNSCSLDAVCVVKVFE</sequence>
<evidence type="ECO:0000259" key="1">
    <source>
        <dbReference type="Pfam" id="PF01782"/>
    </source>
</evidence>
<dbReference type="Pfam" id="PF01782">
    <property type="entry name" value="RimM"/>
    <property type="match status" value="1"/>
</dbReference>
<evidence type="ECO:0000259" key="2">
    <source>
        <dbReference type="Pfam" id="PF24986"/>
    </source>
</evidence>
<dbReference type="Pfam" id="PF24986">
    <property type="entry name" value="PRC_RimM"/>
    <property type="match status" value="1"/>
</dbReference>
<dbReference type="NCBIfam" id="TIGR02273">
    <property type="entry name" value="16S_RimM"/>
    <property type="match status" value="1"/>
</dbReference>
<dbReference type="GO" id="GO:0043022">
    <property type="term" value="F:ribosome binding"/>
    <property type="evidence" value="ECO:0007669"/>
    <property type="project" value="InterPro"/>
</dbReference>
<keyword evidence="4" id="KW-1185">Reference proteome</keyword>
<dbReference type="AlphaFoldDB" id="A0A4S8K6U9"/>
<dbReference type="Proteomes" id="UP000317650">
    <property type="component" value="Chromosome 8"/>
</dbReference>
<dbReference type="GO" id="GO:0006048">
    <property type="term" value="P:UDP-N-acetylglucosamine biosynthetic process"/>
    <property type="evidence" value="ECO:0007669"/>
    <property type="project" value="TreeGrafter"/>
</dbReference>
<evidence type="ECO:0000313" key="3">
    <source>
        <dbReference type="EMBL" id="THU70660.1"/>
    </source>
</evidence>
<dbReference type="InterPro" id="IPR011033">
    <property type="entry name" value="PRC_barrel-like_sf"/>
</dbReference>
<dbReference type="HAMAP" id="MF_00014">
    <property type="entry name" value="Ribosome_mat_RimM"/>
    <property type="match status" value="1"/>
</dbReference>
<dbReference type="GO" id="GO:0006364">
    <property type="term" value="P:rRNA processing"/>
    <property type="evidence" value="ECO:0007669"/>
    <property type="project" value="InterPro"/>
</dbReference>
<dbReference type="SUPFAM" id="SSF50447">
    <property type="entry name" value="Translation proteins"/>
    <property type="match status" value="1"/>
</dbReference>
<evidence type="ECO:0000313" key="4">
    <source>
        <dbReference type="Proteomes" id="UP000317650"/>
    </source>
</evidence>
<organism evidence="3 4">
    <name type="scientific">Musa balbisiana</name>
    <name type="common">Banana</name>
    <dbReference type="NCBI Taxonomy" id="52838"/>
    <lineage>
        <taxon>Eukaryota</taxon>
        <taxon>Viridiplantae</taxon>
        <taxon>Streptophyta</taxon>
        <taxon>Embryophyta</taxon>
        <taxon>Tracheophyta</taxon>
        <taxon>Spermatophyta</taxon>
        <taxon>Magnoliopsida</taxon>
        <taxon>Liliopsida</taxon>
        <taxon>Zingiberales</taxon>
        <taxon>Musaceae</taxon>
        <taxon>Musa</taxon>
    </lineage>
</organism>
<comment type="caution">
    <text evidence="3">The sequence shown here is derived from an EMBL/GenBank/DDBJ whole genome shotgun (WGS) entry which is preliminary data.</text>
</comment>
<dbReference type="InterPro" id="IPR039741">
    <property type="entry name" value="UDP-sugar_pyrophosphorylase"/>
</dbReference>
<dbReference type="PANTHER" id="PTHR11952">
    <property type="entry name" value="UDP- GLUCOSE PYROPHOSPHORYLASE"/>
    <property type="match status" value="1"/>
</dbReference>
<accession>A0A4S8K6U9</accession>
<dbReference type="InterPro" id="IPR056792">
    <property type="entry name" value="PRC_RimM"/>
</dbReference>
<dbReference type="InterPro" id="IPR002676">
    <property type="entry name" value="RimM_N"/>
</dbReference>
<gene>
    <name evidence="3" type="ORF">C4D60_Mb08t27310</name>
</gene>
<dbReference type="EMBL" id="PYDT01000002">
    <property type="protein sequence ID" value="THU70660.1"/>
    <property type="molecule type" value="Genomic_DNA"/>
</dbReference>
<dbReference type="Gene3D" id="3.90.550.10">
    <property type="entry name" value="Spore Coat Polysaccharide Biosynthesis Protein SpsA, Chain A"/>
    <property type="match status" value="1"/>
</dbReference>
<dbReference type="InterPro" id="IPR029044">
    <property type="entry name" value="Nucleotide-diphossugar_trans"/>
</dbReference>
<protein>
    <submittedName>
        <fullName evidence="3">Uncharacterized protein</fullName>
    </submittedName>
</protein>
<feature type="domain" description="Ribosome maturation factor RimM PRC barrel" evidence="2">
    <location>
        <begin position="213"/>
        <end position="297"/>
    </location>
</feature>
<dbReference type="InterPro" id="IPR011961">
    <property type="entry name" value="RimM"/>
</dbReference>
<dbReference type="GO" id="GO:0005840">
    <property type="term" value="C:ribosome"/>
    <property type="evidence" value="ECO:0007669"/>
    <property type="project" value="InterPro"/>
</dbReference>
<dbReference type="STRING" id="52838.A0A4S8K6U9"/>
<dbReference type="SUPFAM" id="SSF50346">
    <property type="entry name" value="PRC-barrel domain"/>
    <property type="match status" value="1"/>
</dbReference>
<dbReference type="FunFam" id="2.30.30.240:FF:000002">
    <property type="entry name" value="Ribosome maturation factor rimM"/>
    <property type="match status" value="1"/>
</dbReference>